<organism evidence="1 2">
    <name type="scientific">Camelina sativa</name>
    <name type="common">False flax</name>
    <name type="synonym">Myagrum sativum</name>
    <dbReference type="NCBI Taxonomy" id="90675"/>
    <lineage>
        <taxon>Eukaryota</taxon>
        <taxon>Viridiplantae</taxon>
        <taxon>Streptophyta</taxon>
        <taxon>Embryophyta</taxon>
        <taxon>Tracheophyta</taxon>
        <taxon>Spermatophyta</taxon>
        <taxon>Magnoliopsida</taxon>
        <taxon>eudicotyledons</taxon>
        <taxon>Gunneridae</taxon>
        <taxon>Pentapetalae</taxon>
        <taxon>rosids</taxon>
        <taxon>malvids</taxon>
        <taxon>Brassicales</taxon>
        <taxon>Brassicaceae</taxon>
        <taxon>Camelineae</taxon>
        <taxon>Camelina</taxon>
    </lineage>
</organism>
<accession>A0ABM0VQ52</accession>
<dbReference type="RefSeq" id="XP_010459522.2">
    <property type="nucleotide sequence ID" value="XM_010461220.2"/>
</dbReference>
<dbReference type="Proteomes" id="UP000694864">
    <property type="component" value="Chromosome 14"/>
</dbReference>
<proteinExistence type="predicted"/>
<dbReference type="GeneID" id="104740577"/>
<evidence type="ECO:0000313" key="2">
    <source>
        <dbReference type="RefSeq" id="XP_010459522.2"/>
    </source>
</evidence>
<keyword evidence="1" id="KW-1185">Reference proteome</keyword>
<protein>
    <submittedName>
        <fullName evidence="2">Uncharacterized protein LOC104740577</fullName>
    </submittedName>
</protein>
<reference evidence="2" key="2">
    <citation type="submission" date="2025-08" db="UniProtKB">
        <authorList>
            <consortium name="RefSeq"/>
        </authorList>
    </citation>
    <scope>IDENTIFICATION</scope>
    <source>
        <tissue evidence="2">Leaf</tissue>
    </source>
</reference>
<name>A0ABM0VQ52_CAMSA</name>
<gene>
    <name evidence="2" type="primary">LOC104740577</name>
</gene>
<reference evidence="1" key="1">
    <citation type="journal article" date="2014" name="Nat. Commun.">
        <title>The emerging biofuel crop Camelina sativa retains a highly undifferentiated hexaploid genome structure.</title>
        <authorList>
            <person name="Kagale S."/>
            <person name="Koh C."/>
            <person name="Nixon J."/>
            <person name="Bollina V."/>
            <person name="Clarke W.E."/>
            <person name="Tuteja R."/>
            <person name="Spillane C."/>
            <person name="Robinson S.J."/>
            <person name="Links M.G."/>
            <person name="Clarke C."/>
            <person name="Higgins E.E."/>
            <person name="Huebert T."/>
            <person name="Sharpe A.G."/>
            <person name="Parkin I.A."/>
        </authorList>
    </citation>
    <scope>NUCLEOTIDE SEQUENCE [LARGE SCALE GENOMIC DNA]</scope>
    <source>
        <strain evidence="1">cv. DH55</strain>
    </source>
</reference>
<evidence type="ECO:0000313" key="1">
    <source>
        <dbReference type="Proteomes" id="UP000694864"/>
    </source>
</evidence>
<sequence length="678" mass="77808">MISFFSYEIDHNPEPDNVGTIKISVSTTKIHQSIIHWDLYEKLIGFSGNPECIDVELTEFLMWSGETTPIDDYDVFLHLRRLVDQAISSDDYNLGCALRVYLRTLTIDVPSEQIEVHVLVGLVDGHDVIFEFDHHQIEEAAPSQLEEGFRVSLNETIEEDVPGLEDDEQDSIFEFDHHIEEAASSQLVEVYRVSLSETIEEEVLGLEDEQDVISFDFDHQTEEAARSQLREVFRVSLNETIEEDVLGLEHEPDVIFVDEEAAPSQLEQVARVDDFVHLLNVHNVSFDFDHQTEEAAHQSIIHWDLYEKLIGFSGNPECIDVELTEFLMWSGETTPIDDYDVFLHLRRLVDQAISSDDYNLGCALRVYLRTLTIDVPSEQIEVHVLVGLVDGHDVIFEFDHHQIEEAAPSQLEEGFRVSLNETIEEDVPGLEDDEQDSIFEFDHHIEEAASSQLVEVYRVSLSETIEEEVLGLEDEQDVISFDFDHQTEEAARSQLREVFRVSLNETIEEDVLGLEHEPDVIFVDEEAAPSQLEQVARVDDFVHLLNVHNVSFDFDHQTEEAAPSQLGQGFQVSLNETIEEEVLGLEDDQHEVIYVRGEMAPSQLVRVFEFRHLWDEHNVSFDDSHHRIEERDRSLIEEVFQASFNEANIVRLRPASKLAVESLKRKIYKKTSDAVGEI</sequence>